<organism evidence="1 2">
    <name type="scientific">Rhynchophorus ferrugineus</name>
    <name type="common">Red palm weevil</name>
    <name type="synonym">Curculio ferrugineus</name>
    <dbReference type="NCBI Taxonomy" id="354439"/>
    <lineage>
        <taxon>Eukaryota</taxon>
        <taxon>Metazoa</taxon>
        <taxon>Ecdysozoa</taxon>
        <taxon>Arthropoda</taxon>
        <taxon>Hexapoda</taxon>
        <taxon>Insecta</taxon>
        <taxon>Pterygota</taxon>
        <taxon>Neoptera</taxon>
        <taxon>Endopterygota</taxon>
        <taxon>Coleoptera</taxon>
        <taxon>Polyphaga</taxon>
        <taxon>Cucujiformia</taxon>
        <taxon>Curculionidae</taxon>
        <taxon>Dryophthorinae</taxon>
        <taxon>Rhynchophorus</taxon>
    </lineage>
</organism>
<evidence type="ECO:0000313" key="2">
    <source>
        <dbReference type="Proteomes" id="UP000625711"/>
    </source>
</evidence>
<proteinExistence type="predicted"/>
<reference evidence="1" key="1">
    <citation type="submission" date="2020-08" db="EMBL/GenBank/DDBJ databases">
        <title>Genome sequencing and assembly of the red palm weevil Rhynchophorus ferrugineus.</title>
        <authorList>
            <person name="Dias G.B."/>
            <person name="Bergman C.M."/>
            <person name="Manee M."/>
        </authorList>
    </citation>
    <scope>NUCLEOTIDE SEQUENCE</scope>
    <source>
        <strain evidence="1">AA-2017</strain>
        <tissue evidence="1">Whole larva</tissue>
    </source>
</reference>
<protein>
    <submittedName>
        <fullName evidence="1">Uncharacterized protein</fullName>
    </submittedName>
</protein>
<dbReference type="AlphaFoldDB" id="A0A834IAY5"/>
<name>A0A834IAY5_RHYFE</name>
<accession>A0A834IAY5</accession>
<gene>
    <name evidence="1" type="ORF">GWI33_011889</name>
</gene>
<evidence type="ECO:0000313" key="1">
    <source>
        <dbReference type="EMBL" id="KAF7275298.1"/>
    </source>
</evidence>
<dbReference type="EMBL" id="JAACXV010010867">
    <property type="protein sequence ID" value="KAF7275298.1"/>
    <property type="molecule type" value="Genomic_DNA"/>
</dbReference>
<feature type="non-terminal residue" evidence="1">
    <location>
        <position position="62"/>
    </location>
</feature>
<sequence>MRASDAEGHRGVYHADYQRFVTLRYRSQAYLRRCESLDSWPQVLKNFLRRRWFGGDYFRLRK</sequence>
<keyword evidence="2" id="KW-1185">Reference proteome</keyword>
<comment type="caution">
    <text evidence="1">The sequence shown here is derived from an EMBL/GenBank/DDBJ whole genome shotgun (WGS) entry which is preliminary data.</text>
</comment>
<dbReference type="Proteomes" id="UP000625711">
    <property type="component" value="Unassembled WGS sequence"/>
</dbReference>